<evidence type="ECO:0000313" key="2">
    <source>
        <dbReference type="EMBL" id="OGB73791.1"/>
    </source>
</evidence>
<organism evidence="2 3">
    <name type="scientific">candidate division Kazan bacterium RIFCSPLOWO2_01_FULL_45_19</name>
    <dbReference type="NCBI Taxonomy" id="1798538"/>
    <lineage>
        <taxon>Bacteria</taxon>
        <taxon>Bacteria division Kazan-3B-28</taxon>
    </lineage>
</organism>
<name>A0A1F4NQU5_UNCK3</name>
<gene>
    <name evidence="2" type="ORF">A3K51_03115</name>
</gene>
<dbReference type="InterPro" id="IPR011604">
    <property type="entry name" value="PDDEXK-like_dom_sf"/>
</dbReference>
<dbReference type="InterPro" id="IPR038726">
    <property type="entry name" value="PDDEXK_AddAB-type"/>
</dbReference>
<feature type="domain" description="PD-(D/E)XK endonuclease-like" evidence="1">
    <location>
        <begin position="92"/>
        <end position="212"/>
    </location>
</feature>
<dbReference type="Proteomes" id="UP000178085">
    <property type="component" value="Unassembled WGS sequence"/>
</dbReference>
<proteinExistence type="predicted"/>
<evidence type="ECO:0000313" key="3">
    <source>
        <dbReference type="Proteomes" id="UP000178085"/>
    </source>
</evidence>
<accession>A0A1F4NQU5</accession>
<protein>
    <recommendedName>
        <fullName evidence="1">PD-(D/E)XK endonuclease-like domain-containing protein</fullName>
    </recommendedName>
</protein>
<dbReference type="AlphaFoldDB" id="A0A1F4NQU5"/>
<reference evidence="2 3" key="1">
    <citation type="journal article" date="2016" name="Nat. Commun.">
        <title>Thousands of microbial genomes shed light on interconnected biogeochemical processes in an aquifer system.</title>
        <authorList>
            <person name="Anantharaman K."/>
            <person name="Brown C.T."/>
            <person name="Hug L.A."/>
            <person name="Sharon I."/>
            <person name="Castelle C.J."/>
            <person name="Probst A.J."/>
            <person name="Thomas B.C."/>
            <person name="Singh A."/>
            <person name="Wilkins M.J."/>
            <person name="Karaoz U."/>
            <person name="Brodie E.L."/>
            <person name="Williams K.H."/>
            <person name="Hubbard S.S."/>
            <person name="Banfield J.F."/>
        </authorList>
    </citation>
    <scope>NUCLEOTIDE SEQUENCE [LARGE SCALE GENOMIC DNA]</scope>
</reference>
<dbReference type="Gene3D" id="3.90.320.10">
    <property type="match status" value="1"/>
</dbReference>
<dbReference type="EMBL" id="METD01000001">
    <property type="protein sequence ID" value="OGB73791.1"/>
    <property type="molecule type" value="Genomic_DNA"/>
</dbReference>
<comment type="caution">
    <text evidence="2">The sequence shown here is derived from an EMBL/GenBank/DDBJ whole genome shotgun (WGS) entry which is preliminary data.</text>
</comment>
<dbReference type="Pfam" id="PF12705">
    <property type="entry name" value="PDDEXK_1"/>
    <property type="match status" value="1"/>
</dbReference>
<sequence length="220" mass="25203">MAEEKALKLSPNSLNLYRECPRCFWLQFNKGIHRPRGIFPSLPGGMDGILKTYFDEYRGTGHLPPIVEGKLEGQLMNPLAKSLMYKDTDLQVILFGKLDEALDFGDGTYAVVDHKTRGYAPKEEIIEAYQLQMDVYDFLMRQNNLMTKNVAYLIYYYPTTGQLHENFPFEVVVKSITTNPERARQVFEDAVNLLRSDEIPHASKTCEYCGWAKAMNNLGD</sequence>
<evidence type="ECO:0000259" key="1">
    <source>
        <dbReference type="Pfam" id="PF12705"/>
    </source>
</evidence>